<proteinExistence type="inferred from homology"/>
<dbReference type="Proteomes" id="UP000239469">
    <property type="component" value="Unassembled WGS sequence"/>
</dbReference>
<dbReference type="InterPro" id="IPR027444">
    <property type="entry name" value="H-NS_C_dom"/>
</dbReference>
<dbReference type="Gene3D" id="4.10.430.10">
    <property type="entry name" value="Histone-like protein H-NS, C-terminal domain"/>
    <property type="match status" value="1"/>
</dbReference>
<organism evidence="7 8">
    <name type="scientific">Chromobacterium amazonense</name>
    <dbReference type="NCBI Taxonomy" id="1382803"/>
    <lineage>
        <taxon>Bacteria</taxon>
        <taxon>Pseudomonadati</taxon>
        <taxon>Pseudomonadota</taxon>
        <taxon>Betaproteobacteria</taxon>
        <taxon>Neisseriales</taxon>
        <taxon>Chromobacteriaceae</taxon>
        <taxon>Chromobacterium</taxon>
    </lineage>
</organism>
<evidence type="ECO:0000256" key="2">
    <source>
        <dbReference type="ARBA" id="ARBA00010610"/>
    </source>
</evidence>
<gene>
    <name evidence="7" type="ORF">BUE93_07750</name>
</gene>
<sequence>MVITKMTYPTADALGVNLSSLNIHQLDGLICEASEALKLLRKQEEKKDLALIKELAAKHGLQFTLTAAEASEGAFRSSSTGGSPLKGMKHPPRFRNPANFSETWTGLGRKPVWVQTYLDNGGELDALRIKEGEEGGKSNAALKG</sequence>
<feature type="region of interest" description="Disordered" evidence="5">
    <location>
        <begin position="74"/>
        <end position="99"/>
    </location>
</feature>
<evidence type="ECO:0000259" key="6">
    <source>
        <dbReference type="SMART" id="SM00528"/>
    </source>
</evidence>
<dbReference type="OrthoDB" id="5297879at2"/>
<evidence type="ECO:0000256" key="5">
    <source>
        <dbReference type="SAM" id="MobiDB-lite"/>
    </source>
</evidence>
<name>A0A2S9X6A8_9NEIS</name>
<evidence type="ECO:0000313" key="8">
    <source>
        <dbReference type="Proteomes" id="UP000239469"/>
    </source>
</evidence>
<dbReference type="GO" id="GO:0005829">
    <property type="term" value="C:cytosol"/>
    <property type="evidence" value="ECO:0007669"/>
    <property type="project" value="TreeGrafter"/>
</dbReference>
<dbReference type="SMART" id="SM00528">
    <property type="entry name" value="HNS"/>
    <property type="match status" value="1"/>
</dbReference>
<dbReference type="InterPro" id="IPR037150">
    <property type="entry name" value="H-NS_C_dom_sf"/>
</dbReference>
<comment type="caution">
    <text evidence="7">The sequence shown here is derived from an EMBL/GenBank/DDBJ whole genome shotgun (WGS) entry which is preliminary data.</text>
</comment>
<dbReference type="GO" id="GO:0003680">
    <property type="term" value="F:minor groove of adenine-thymine-rich DNA binding"/>
    <property type="evidence" value="ECO:0007669"/>
    <property type="project" value="TreeGrafter"/>
</dbReference>
<dbReference type="GO" id="GO:0001217">
    <property type="term" value="F:DNA-binding transcription repressor activity"/>
    <property type="evidence" value="ECO:0007669"/>
    <property type="project" value="TreeGrafter"/>
</dbReference>
<dbReference type="EMBL" id="MTBD01000016">
    <property type="protein sequence ID" value="PRP71254.1"/>
    <property type="molecule type" value="Genomic_DNA"/>
</dbReference>
<dbReference type="GO" id="GO:0009295">
    <property type="term" value="C:nucleoid"/>
    <property type="evidence" value="ECO:0007669"/>
    <property type="project" value="UniProtKB-SubCell"/>
</dbReference>
<dbReference type="GO" id="GO:0003681">
    <property type="term" value="F:bent DNA binding"/>
    <property type="evidence" value="ECO:0007669"/>
    <property type="project" value="TreeGrafter"/>
</dbReference>
<keyword evidence="4" id="KW-0238">DNA-binding</keyword>
<dbReference type="PANTHER" id="PTHR38097">
    <property type="match status" value="1"/>
</dbReference>
<dbReference type="PANTHER" id="PTHR38097:SF2">
    <property type="entry name" value="DNA-BINDING PROTEIN STPA"/>
    <property type="match status" value="1"/>
</dbReference>
<dbReference type="SUPFAM" id="SSF81273">
    <property type="entry name" value="H-NS histone-like proteins"/>
    <property type="match status" value="1"/>
</dbReference>
<dbReference type="AlphaFoldDB" id="A0A2S9X6A8"/>
<evidence type="ECO:0000256" key="1">
    <source>
        <dbReference type="ARBA" id="ARBA00004453"/>
    </source>
</evidence>
<dbReference type="GO" id="GO:0032993">
    <property type="term" value="C:protein-DNA complex"/>
    <property type="evidence" value="ECO:0007669"/>
    <property type="project" value="TreeGrafter"/>
</dbReference>
<reference evidence="7 8" key="1">
    <citation type="submission" date="2017-01" db="EMBL/GenBank/DDBJ databases">
        <title>New insights into the genetic diversity of Chromobacterium isolated from tropical freshwater lake.</title>
        <authorList>
            <person name="Santos A.B."/>
            <person name="Nascimento A.M."/>
            <person name="Da Silva P.C."/>
        </authorList>
    </citation>
    <scope>NUCLEOTIDE SEQUENCE [LARGE SCALE GENOMIC DNA]</scope>
    <source>
        <strain evidence="7 8">56AF</strain>
    </source>
</reference>
<comment type="subcellular location">
    <subcellularLocation>
        <location evidence="1">Cytoplasm</location>
        <location evidence="1">Nucleoid</location>
    </subcellularLocation>
</comment>
<keyword evidence="3" id="KW-0963">Cytoplasm</keyword>
<dbReference type="Pfam" id="PF00816">
    <property type="entry name" value="Histone_HNS"/>
    <property type="match status" value="1"/>
</dbReference>
<evidence type="ECO:0000256" key="3">
    <source>
        <dbReference type="ARBA" id="ARBA00022490"/>
    </source>
</evidence>
<comment type="similarity">
    <text evidence="2">Belongs to the histone-like protein H-NS family.</text>
</comment>
<accession>A0A2S9X6A8</accession>
<evidence type="ECO:0000313" key="7">
    <source>
        <dbReference type="EMBL" id="PRP71254.1"/>
    </source>
</evidence>
<evidence type="ECO:0000256" key="4">
    <source>
        <dbReference type="ARBA" id="ARBA00023125"/>
    </source>
</evidence>
<feature type="domain" description="DNA-binding protein H-NS-like C-terminal" evidence="6">
    <location>
        <begin position="84"/>
        <end position="129"/>
    </location>
</feature>
<dbReference type="GO" id="GO:0000976">
    <property type="term" value="F:transcription cis-regulatory region binding"/>
    <property type="evidence" value="ECO:0007669"/>
    <property type="project" value="TreeGrafter"/>
</dbReference>
<protein>
    <recommendedName>
        <fullName evidence="6">DNA-binding protein H-NS-like C-terminal domain-containing protein</fullName>
    </recommendedName>
</protein>